<feature type="non-terminal residue" evidence="2">
    <location>
        <position position="43"/>
    </location>
</feature>
<dbReference type="GO" id="GO:0004803">
    <property type="term" value="F:transposase activity"/>
    <property type="evidence" value="ECO:0007669"/>
    <property type="project" value="InterPro"/>
</dbReference>
<proteinExistence type="predicted"/>
<evidence type="ECO:0000313" key="2">
    <source>
        <dbReference type="EMBL" id="EMZ21934.1"/>
    </source>
</evidence>
<evidence type="ECO:0000259" key="1">
    <source>
        <dbReference type="Pfam" id="PF01797"/>
    </source>
</evidence>
<feature type="domain" description="Transposase IS200-like" evidence="1">
    <location>
        <begin position="10"/>
        <end position="42"/>
    </location>
</feature>
<name>N2ABY5_9FIRM</name>
<keyword evidence="3" id="KW-1185">Reference proteome</keyword>
<protein>
    <recommendedName>
        <fullName evidence="1">Transposase IS200-like domain-containing protein</fullName>
    </recommendedName>
</protein>
<accession>N2ABY5</accession>
<dbReference type="HOGENOM" id="CLU_101320_4_2_9"/>
<organism evidence="2 3">
    <name type="scientific">Eubacterium plexicaudatum ASF492</name>
    <dbReference type="NCBI Taxonomy" id="1235802"/>
    <lineage>
        <taxon>Bacteria</taxon>
        <taxon>Bacillati</taxon>
        <taxon>Bacillota</taxon>
        <taxon>Clostridia</taxon>
        <taxon>Eubacteriales</taxon>
        <taxon>Eubacteriaceae</taxon>
        <taxon>Eubacterium</taxon>
    </lineage>
</organism>
<dbReference type="AlphaFoldDB" id="N2ABY5"/>
<gene>
    <name evidence="2" type="ORF">C823_04021</name>
</gene>
<dbReference type="EMBL" id="AQFT01000124">
    <property type="protein sequence ID" value="EMZ21934.1"/>
    <property type="molecule type" value="Genomic_DNA"/>
</dbReference>
<evidence type="ECO:0000313" key="3">
    <source>
        <dbReference type="Proteomes" id="UP000012589"/>
    </source>
</evidence>
<dbReference type="Proteomes" id="UP000012589">
    <property type="component" value="Unassembled WGS sequence"/>
</dbReference>
<sequence length="43" mass="5059">MDNQILAHTKYNCTYHIVFIPKYRRKVMYGKIGKEVGEILSTV</sequence>
<dbReference type="GO" id="GO:0006313">
    <property type="term" value="P:DNA transposition"/>
    <property type="evidence" value="ECO:0007669"/>
    <property type="project" value="InterPro"/>
</dbReference>
<comment type="caution">
    <text evidence="2">The sequence shown here is derived from an EMBL/GenBank/DDBJ whole genome shotgun (WGS) entry which is preliminary data.</text>
</comment>
<dbReference type="Gene3D" id="3.30.70.1290">
    <property type="entry name" value="Transposase IS200-like"/>
    <property type="match status" value="1"/>
</dbReference>
<dbReference type="InterPro" id="IPR002686">
    <property type="entry name" value="Transposase_17"/>
</dbReference>
<dbReference type="SUPFAM" id="SSF143422">
    <property type="entry name" value="Transposase IS200-like"/>
    <property type="match status" value="1"/>
</dbReference>
<dbReference type="eggNOG" id="COG1943">
    <property type="taxonomic scope" value="Bacteria"/>
</dbReference>
<dbReference type="Pfam" id="PF01797">
    <property type="entry name" value="Y1_Tnp"/>
    <property type="match status" value="1"/>
</dbReference>
<reference evidence="2 3" key="1">
    <citation type="journal article" date="2014" name="Genome Announc.">
        <title>Draft genome sequences of the altered schaedler flora, a defined bacterial community from gnotobiotic mice.</title>
        <authorList>
            <person name="Wannemuehler M.J."/>
            <person name="Overstreet A.M."/>
            <person name="Ward D.V."/>
            <person name="Phillips G.J."/>
        </authorList>
    </citation>
    <scope>NUCLEOTIDE SEQUENCE [LARGE SCALE GENOMIC DNA]</scope>
    <source>
        <strain evidence="2 3">ASF492</strain>
    </source>
</reference>
<dbReference type="GO" id="GO:0003677">
    <property type="term" value="F:DNA binding"/>
    <property type="evidence" value="ECO:0007669"/>
    <property type="project" value="InterPro"/>
</dbReference>
<dbReference type="InterPro" id="IPR036515">
    <property type="entry name" value="Transposase_17_sf"/>
</dbReference>